<organism evidence="7 8">
    <name type="scientific">Jaminaea rosea</name>
    <dbReference type="NCBI Taxonomy" id="1569628"/>
    <lineage>
        <taxon>Eukaryota</taxon>
        <taxon>Fungi</taxon>
        <taxon>Dikarya</taxon>
        <taxon>Basidiomycota</taxon>
        <taxon>Ustilaginomycotina</taxon>
        <taxon>Exobasidiomycetes</taxon>
        <taxon>Microstromatales</taxon>
        <taxon>Microstromatales incertae sedis</taxon>
        <taxon>Jaminaea</taxon>
    </lineage>
</organism>
<dbReference type="GO" id="GO:0016020">
    <property type="term" value="C:membrane"/>
    <property type="evidence" value="ECO:0007669"/>
    <property type="project" value="UniProtKB-SubCell"/>
</dbReference>
<evidence type="ECO:0000256" key="5">
    <source>
        <dbReference type="SAM" id="Phobius"/>
    </source>
</evidence>
<evidence type="ECO:0000256" key="2">
    <source>
        <dbReference type="ARBA" id="ARBA00022692"/>
    </source>
</evidence>
<feature type="domain" description="Fatty acid hydroxylase" evidence="6">
    <location>
        <begin position="183"/>
        <end position="328"/>
    </location>
</feature>
<evidence type="ECO:0000256" key="3">
    <source>
        <dbReference type="ARBA" id="ARBA00022989"/>
    </source>
</evidence>
<evidence type="ECO:0000313" key="8">
    <source>
        <dbReference type="Proteomes" id="UP000245884"/>
    </source>
</evidence>
<dbReference type="RefSeq" id="XP_025365597.1">
    <property type="nucleotide sequence ID" value="XM_025505296.1"/>
</dbReference>
<dbReference type="GO" id="GO:0016491">
    <property type="term" value="F:oxidoreductase activity"/>
    <property type="evidence" value="ECO:0007669"/>
    <property type="project" value="InterPro"/>
</dbReference>
<dbReference type="Pfam" id="PF04116">
    <property type="entry name" value="FA_hydroxylase"/>
    <property type="match status" value="1"/>
</dbReference>
<dbReference type="AlphaFoldDB" id="A0A316V6B4"/>
<accession>A0A316V6B4</accession>
<dbReference type="InterPro" id="IPR050307">
    <property type="entry name" value="Sterol_Desaturase_Related"/>
</dbReference>
<dbReference type="InterPro" id="IPR006694">
    <property type="entry name" value="Fatty_acid_hydroxylase"/>
</dbReference>
<sequence length="349" mass="40152">MPPAAGFTPKPTIKSKNQMASSWLTQDPSTWDRSQRLLHKLGAVQFLPDMNLPKFDASHPVPYFPIWKQWAWCLPRILPPIAVNWAVVKAFGSFHPVAAFLFYAAYLIWFALSTLALLQRMSVRYGVFDGQKARDGIPDVLSDKVFSSLLSTVTVRPLFATFFAFDRFELPSINPWAVVFQVAVYATVLDFYFYWYHRLMHEVPWLWRLHSLHHRTKHPQAALAPFADGIQEIGDILVIPLMTYLTCSRLFHINFATWWVATTMILFTEAMGHSGIRLYWPVPTTGLFLQPFDADLALEDHDIHHRAGWKKAKNYGKQTRLWDVIFGTSGQRIEGHKANIDYSVTVSPW</sequence>
<dbReference type="PANTHER" id="PTHR11863">
    <property type="entry name" value="STEROL DESATURASE"/>
    <property type="match status" value="1"/>
</dbReference>
<evidence type="ECO:0000259" key="6">
    <source>
        <dbReference type="Pfam" id="PF04116"/>
    </source>
</evidence>
<dbReference type="Proteomes" id="UP000245884">
    <property type="component" value="Unassembled WGS sequence"/>
</dbReference>
<feature type="transmembrane region" description="Helical" evidence="5">
    <location>
        <begin position="97"/>
        <end position="118"/>
    </location>
</feature>
<dbReference type="GeneID" id="37027119"/>
<feature type="transmembrane region" description="Helical" evidence="5">
    <location>
        <begin position="177"/>
        <end position="196"/>
    </location>
</feature>
<comment type="subcellular location">
    <subcellularLocation>
        <location evidence="1">Membrane</location>
    </subcellularLocation>
</comment>
<gene>
    <name evidence="7" type="ORF">BDZ90DRAFT_229981</name>
</gene>
<evidence type="ECO:0000256" key="1">
    <source>
        <dbReference type="ARBA" id="ARBA00004370"/>
    </source>
</evidence>
<dbReference type="GO" id="GO:0008610">
    <property type="term" value="P:lipid biosynthetic process"/>
    <property type="evidence" value="ECO:0007669"/>
    <property type="project" value="InterPro"/>
</dbReference>
<name>A0A316V6B4_9BASI</name>
<dbReference type="GO" id="GO:0005506">
    <property type="term" value="F:iron ion binding"/>
    <property type="evidence" value="ECO:0007669"/>
    <property type="project" value="InterPro"/>
</dbReference>
<keyword evidence="8" id="KW-1185">Reference proteome</keyword>
<reference evidence="7 8" key="1">
    <citation type="journal article" date="2018" name="Mol. Biol. Evol.">
        <title>Broad Genomic Sampling Reveals a Smut Pathogenic Ancestry of the Fungal Clade Ustilaginomycotina.</title>
        <authorList>
            <person name="Kijpornyongpan T."/>
            <person name="Mondo S.J."/>
            <person name="Barry K."/>
            <person name="Sandor L."/>
            <person name="Lee J."/>
            <person name="Lipzen A."/>
            <person name="Pangilinan J."/>
            <person name="LaButti K."/>
            <person name="Hainaut M."/>
            <person name="Henrissat B."/>
            <person name="Grigoriev I.V."/>
            <person name="Spatafora J.W."/>
            <person name="Aime M.C."/>
        </authorList>
    </citation>
    <scope>NUCLEOTIDE SEQUENCE [LARGE SCALE GENOMIC DNA]</scope>
    <source>
        <strain evidence="7 8">MCA 5214</strain>
    </source>
</reference>
<keyword evidence="2 5" id="KW-0812">Transmembrane</keyword>
<evidence type="ECO:0000313" key="7">
    <source>
        <dbReference type="EMBL" id="PWN30985.1"/>
    </source>
</evidence>
<dbReference type="EMBL" id="KZ819662">
    <property type="protein sequence ID" value="PWN30985.1"/>
    <property type="molecule type" value="Genomic_DNA"/>
</dbReference>
<proteinExistence type="predicted"/>
<protein>
    <recommendedName>
        <fullName evidence="6">Fatty acid hydroxylase domain-containing protein</fullName>
    </recommendedName>
</protein>
<keyword evidence="3 5" id="KW-1133">Transmembrane helix</keyword>
<dbReference type="OrthoDB" id="6354873at2759"/>
<dbReference type="STRING" id="1569628.A0A316V6B4"/>
<evidence type="ECO:0000256" key="4">
    <source>
        <dbReference type="ARBA" id="ARBA00023136"/>
    </source>
</evidence>
<keyword evidence="4 5" id="KW-0472">Membrane</keyword>
<feature type="transmembrane region" description="Helical" evidence="5">
    <location>
        <begin position="250"/>
        <end position="268"/>
    </location>
</feature>